<dbReference type="SUPFAM" id="SSF53041">
    <property type="entry name" value="Resolvase-like"/>
    <property type="match status" value="1"/>
</dbReference>
<evidence type="ECO:0000256" key="5">
    <source>
        <dbReference type="PROSITE-ProRule" id="PRU10137"/>
    </source>
</evidence>
<dbReference type="InterPro" id="IPR006119">
    <property type="entry name" value="Resolv_N"/>
</dbReference>
<dbReference type="GO" id="GO:0003677">
    <property type="term" value="F:DNA binding"/>
    <property type="evidence" value="ECO:0007669"/>
    <property type="project" value="UniProtKB-KW"/>
</dbReference>
<evidence type="ECO:0000313" key="8">
    <source>
        <dbReference type="EMBL" id="RAX37840.1"/>
    </source>
</evidence>
<dbReference type="InterPro" id="IPR036162">
    <property type="entry name" value="Resolvase-like_N_sf"/>
</dbReference>
<accession>A0A329YBI8</accession>
<evidence type="ECO:0000256" key="3">
    <source>
        <dbReference type="ARBA" id="ARBA00023172"/>
    </source>
</evidence>
<evidence type="ECO:0000256" key="6">
    <source>
        <dbReference type="SAM" id="MobiDB-lite"/>
    </source>
</evidence>
<evidence type="ECO:0000256" key="1">
    <source>
        <dbReference type="ARBA" id="ARBA00022908"/>
    </source>
</evidence>
<dbReference type="EMBL" id="QMKK01000056">
    <property type="protein sequence ID" value="RAX37840.1"/>
    <property type="molecule type" value="Genomic_DNA"/>
</dbReference>
<reference evidence="8 9" key="1">
    <citation type="submission" date="2018-06" db="EMBL/GenBank/DDBJ databases">
        <title>Whole Genome Sequence of an efficient microsymbiont, Rhizobium tropici.</title>
        <authorList>
            <person name="Srinivasan R."/>
            <person name="Singh H.V."/>
            <person name="Srivastava R."/>
            <person name="Kumari B."/>
            <person name="Radhakrishna A."/>
        </authorList>
    </citation>
    <scope>NUCLEOTIDE SEQUENCE [LARGE SCALE GENOMIC DNA]</scope>
    <source>
        <strain evidence="8 9">IGFRI Rhizo-19</strain>
    </source>
</reference>
<name>A0A329YBI8_RHITR</name>
<dbReference type="Gene3D" id="3.40.50.1390">
    <property type="entry name" value="Resolvase, N-terminal catalytic domain"/>
    <property type="match status" value="1"/>
</dbReference>
<comment type="caution">
    <text evidence="8">The sequence shown here is derived from an EMBL/GenBank/DDBJ whole genome shotgun (WGS) entry which is preliminary data.</text>
</comment>
<keyword evidence="1" id="KW-0229">DNA integration</keyword>
<evidence type="ECO:0000256" key="4">
    <source>
        <dbReference type="PIRSR" id="PIRSR606118-50"/>
    </source>
</evidence>
<sequence>MGQRAAIYCRVSTADQSCERQERDLTAFADRAGYEVAAIFKETGSGAKLDRAERRKVMALAQSRKVNAILVTELSRWGRSTIDLLNTLRELESWKVSVIAMNGMTFDLSSPHGRMLATFLSGIAEFERDLISERVKSGLAAAKARGKRLGRRPGARPKSDRLGPRVMASIAEGRSYRWIARDLGISKNTVADIAKRDRIESKNHE</sequence>
<protein>
    <submittedName>
        <fullName evidence="8">DNA resolvase</fullName>
    </submittedName>
</protein>
<keyword evidence="3" id="KW-0233">DNA recombination</keyword>
<dbReference type="OrthoDB" id="9800103at2"/>
<dbReference type="RefSeq" id="WP_112345275.1">
    <property type="nucleotide sequence ID" value="NZ_QMKK01000056.1"/>
</dbReference>
<dbReference type="Proteomes" id="UP000251205">
    <property type="component" value="Unassembled WGS sequence"/>
</dbReference>
<evidence type="ECO:0000259" key="7">
    <source>
        <dbReference type="PROSITE" id="PS51736"/>
    </source>
</evidence>
<dbReference type="PANTHER" id="PTHR30461:SF2">
    <property type="entry name" value="SERINE RECOMBINASE PINE-RELATED"/>
    <property type="match status" value="1"/>
</dbReference>
<dbReference type="Pfam" id="PF00239">
    <property type="entry name" value="Resolvase"/>
    <property type="match status" value="1"/>
</dbReference>
<dbReference type="CDD" id="cd03768">
    <property type="entry name" value="SR_ResInv"/>
    <property type="match status" value="1"/>
</dbReference>
<dbReference type="GO" id="GO:0000150">
    <property type="term" value="F:DNA strand exchange activity"/>
    <property type="evidence" value="ECO:0007669"/>
    <property type="project" value="InterPro"/>
</dbReference>
<dbReference type="AlphaFoldDB" id="A0A329YBI8"/>
<gene>
    <name evidence="8" type="ORF">DQ393_29550</name>
</gene>
<dbReference type="PROSITE" id="PS51736">
    <property type="entry name" value="RECOMBINASES_3"/>
    <property type="match status" value="1"/>
</dbReference>
<feature type="region of interest" description="Disordered" evidence="6">
    <location>
        <begin position="144"/>
        <end position="163"/>
    </location>
</feature>
<dbReference type="SMART" id="SM00857">
    <property type="entry name" value="Resolvase"/>
    <property type="match status" value="1"/>
</dbReference>
<dbReference type="PANTHER" id="PTHR30461">
    <property type="entry name" value="DNA-INVERTASE FROM LAMBDOID PROPHAGE"/>
    <property type="match status" value="1"/>
</dbReference>
<dbReference type="PROSITE" id="PS00397">
    <property type="entry name" value="RECOMBINASES_1"/>
    <property type="match status" value="1"/>
</dbReference>
<evidence type="ECO:0000313" key="9">
    <source>
        <dbReference type="Proteomes" id="UP000251205"/>
    </source>
</evidence>
<dbReference type="InterPro" id="IPR050639">
    <property type="entry name" value="SSR_resolvase"/>
</dbReference>
<proteinExistence type="predicted"/>
<organism evidence="8 9">
    <name type="scientific">Rhizobium tropici</name>
    <dbReference type="NCBI Taxonomy" id="398"/>
    <lineage>
        <taxon>Bacteria</taxon>
        <taxon>Pseudomonadati</taxon>
        <taxon>Pseudomonadota</taxon>
        <taxon>Alphaproteobacteria</taxon>
        <taxon>Hyphomicrobiales</taxon>
        <taxon>Rhizobiaceae</taxon>
        <taxon>Rhizobium/Agrobacterium group</taxon>
        <taxon>Rhizobium</taxon>
    </lineage>
</organism>
<evidence type="ECO:0000256" key="2">
    <source>
        <dbReference type="ARBA" id="ARBA00023125"/>
    </source>
</evidence>
<dbReference type="GO" id="GO:0015074">
    <property type="term" value="P:DNA integration"/>
    <property type="evidence" value="ECO:0007669"/>
    <property type="project" value="UniProtKB-KW"/>
</dbReference>
<feature type="compositionally biased region" description="Basic residues" evidence="6">
    <location>
        <begin position="144"/>
        <end position="155"/>
    </location>
</feature>
<dbReference type="InterPro" id="IPR006118">
    <property type="entry name" value="Recombinase_CS"/>
</dbReference>
<keyword evidence="2" id="KW-0238">DNA-binding</keyword>
<feature type="domain" description="Resolvase/invertase-type recombinase catalytic" evidence="7">
    <location>
        <begin position="4"/>
        <end position="146"/>
    </location>
</feature>
<feature type="active site" description="O-(5'-phospho-DNA)-serine intermediate" evidence="4 5">
    <location>
        <position position="12"/>
    </location>
</feature>